<proteinExistence type="predicted"/>
<dbReference type="InterPro" id="IPR026091">
    <property type="entry name" value="HPS4"/>
</dbReference>
<dbReference type="Proteomes" id="UP001217089">
    <property type="component" value="Unassembled WGS sequence"/>
</dbReference>
<dbReference type="PANTHER" id="PTHR14407:SF9">
    <property type="entry name" value="BLOC-3 COMPLEX MEMBER HPS4"/>
    <property type="match status" value="1"/>
</dbReference>
<dbReference type="InterPro" id="IPR043987">
    <property type="entry name" value="CCZ1/INTU/HSP4_longin_1"/>
</dbReference>
<evidence type="ECO:0000259" key="3">
    <source>
        <dbReference type="Pfam" id="PF19033"/>
    </source>
</evidence>
<feature type="compositionally biased region" description="Basic and acidic residues" evidence="1">
    <location>
        <begin position="220"/>
        <end position="232"/>
    </location>
</feature>
<feature type="domain" description="CCZ1/INTU/HSP4 first Longin" evidence="2">
    <location>
        <begin position="3"/>
        <end position="59"/>
    </location>
</feature>
<name>A0ABQ9F4F0_TEGGR</name>
<feature type="compositionally biased region" description="Low complexity" evidence="1">
    <location>
        <begin position="246"/>
        <end position="258"/>
    </location>
</feature>
<protein>
    <submittedName>
        <fullName evidence="4">Uncharacterized protein</fullName>
    </submittedName>
</protein>
<sequence>MKDAILYFYPNYIPDDDKCLICGQLMGMAEFFLSTISKSPPKIFKLQNEKYCFKRVGWYSFQYGEHHRGFIAELNAFWDILLPMAGYHDNHLYQVFQVLPSVELPKGIMYSDDARTYKKVNSDNTTVTEYKPYKLKLNVFYLQLPCHDVKTDYELPVGVRLVSIFLTQDESTAVKPLYKNYNSHSPAIEDFEKQSANEHGQPRKDSKSTVIIAADVHAKFEDSSDSDKKSEDQSVNTGSPSEDGSKNISDSDIDASNSHGVSADESASEMPPYRMYSNKHMMNSKIANQNLGYKHPIPLQLSIDSSLPESSSTQIGDSLDSLGSDRTLVSWTSDIEGLTEVTMYIQRHSDISMLLLMENDSVEDEKVVMSLWKAALPHLADLDFYVKECTDAGINEAFLANQNFIQYDTFFQNIKGNVVQPLTGVDEEFHRLSGTMHESFLNNPEMTDIIHRSHSSCCYGHRTVNNETYYQLRNNAVQASSLPSSRHPMFAMEKLSARELTKHNINLL</sequence>
<evidence type="ECO:0000259" key="2">
    <source>
        <dbReference type="Pfam" id="PF19031"/>
    </source>
</evidence>
<organism evidence="4 5">
    <name type="scientific">Tegillarca granosa</name>
    <name type="common">Malaysian cockle</name>
    <name type="synonym">Anadara granosa</name>
    <dbReference type="NCBI Taxonomy" id="220873"/>
    <lineage>
        <taxon>Eukaryota</taxon>
        <taxon>Metazoa</taxon>
        <taxon>Spiralia</taxon>
        <taxon>Lophotrochozoa</taxon>
        <taxon>Mollusca</taxon>
        <taxon>Bivalvia</taxon>
        <taxon>Autobranchia</taxon>
        <taxon>Pteriomorphia</taxon>
        <taxon>Arcoida</taxon>
        <taxon>Arcoidea</taxon>
        <taxon>Arcidae</taxon>
        <taxon>Tegillarca</taxon>
    </lineage>
</organism>
<gene>
    <name evidence="4" type="ORF">KUTeg_009617</name>
</gene>
<evidence type="ECO:0000256" key="1">
    <source>
        <dbReference type="SAM" id="MobiDB-lite"/>
    </source>
</evidence>
<dbReference type="PANTHER" id="PTHR14407">
    <property type="entry name" value="HERMANSKY-PUDLAK SYNDROME 4 PROTEIN LIGHT-EAR PROTEIN-RELATED"/>
    <property type="match status" value="1"/>
</dbReference>
<feature type="domain" description="CCZ1/INTU/HPS4 third Longin" evidence="3">
    <location>
        <begin position="403"/>
        <end position="476"/>
    </location>
</feature>
<dbReference type="Pfam" id="PF19033">
    <property type="entry name" value="Intu_longin_3"/>
    <property type="match status" value="1"/>
</dbReference>
<feature type="compositionally biased region" description="Polar residues" evidence="1">
    <location>
        <begin position="233"/>
        <end position="242"/>
    </location>
</feature>
<keyword evidence="5" id="KW-1185">Reference proteome</keyword>
<reference evidence="4 5" key="1">
    <citation type="submission" date="2022-12" db="EMBL/GenBank/DDBJ databases">
        <title>Chromosome-level genome of Tegillarca granosa.</title>
        <authorList>
            <person name="Kim J."/>
        </authorList>
    </citation>
    <scope>NUCLEOTIDE SEQUENCE [LARGE SCALE GENOMIC DNA]</scope>
    <source>
        <strain evidence="4">Teg-2019</strain>
        <tissue evidence="4">Adductor muscle</tissue>
    </source>
</reference>
<accession>A0ABQ9F4F0</accession>
<feature type="region of interest" description="Disordered" evidence="1">
    <location>
        <begin position="220"/>
        <end position="271"/>
    </location>
</feature>
<dbReference type="EMBL" id="JARBDR010000440">
    <property type="protein sequence ID" value="KAJ8312244.1"/>
    <property type="molecule type" value="Genomic_DNA"/>
</dbReference>
<evidence type="ECO:0000313" key="4">
    <source>
        <dbReference type="EMBL" id="KAJ8312244.1"/>
    </source>
</evidence>
<comment type="caution">
    <text evidence="4">The sequence shown here is derived from an EMBL/GenBank/DDBJ whole genome shotgun (WGS) entry which is preliminary data.</text>
</comment>
<dbReference type="Pfam" id="PF19031">
    <property type="entry name" value="Intu_longin_1"/>
    <property type="match status" value="1"/>
</dbReference>
<dbReference type="InterPro" id="IPR043989">
    <property type="entry name" value="CCZ1/INTU/HSP4_longin_3"/>
</dbReference>
<evidence type="ECO:0000313" key="5">
    <source>
        <dbReference type="Proteomes" id="UP001217089"/>
    </source>
</evidence>